<sequence length="470" mass="52326">MPLSTLLQEARCPSGATSADASDYPAASESFLFTPTRKCNFEATLALCLSSPRASCWSAPAANSATSAYYHSVHCDRSMIELRVIQDLSAELPCACNRALSPLFNRFRSRQEFIMLLRSRHIPNTPSNPLISLPISRRLHSCTPSHMLRAVPFSTANNYPSYHANENFVTSSARFQFDTRNFSSADRDDNAISASDAKNLWTTHTPPGFDRAVLPATSYGSRAFPAGSRHGPCMALGDAVPVPLPRNVSSTSPPLPDLTPIFFVLHIAGPKSESLGKRPTVCPFEHMRSNSNSSPNALIRQRLPDAPAELCRRRFAHILMLRPTSPDCKRKENASVAVSHVWLGIRFFHQEPSATKFRHVIRSQYCPSARIRCSTALPILLLRRSYRPITSRINHHPGENSTSQSHSIGITMCHLFLQPNNHITTPVRKLLHARISGSLFESATLPLRRYCRCVFRVPEIDCILAFQIEE</sequence>
<proteinExistence type="predicted"/>
<gene>
    <name evidence="1" type="ORF">GGX14DRAFT_570306</name>
</gene>
<dbReference type="AlphaFoldDB" id="A0AAD6YAW2"/>
<reference evidence="1" key="1">
    <citation type="submission" date="2023-03" db="EMBL/GenBank/DDBJ databases">
        <title>Massive genome expansion in bonnet fungi (Mycena s.s.) driven by repeated elements and novel gene families across ecological guilds.</title>
        <authorList>
            <consortium name="Lawrence Berkeley National Laboratory"/>
            <person name="Harder C.B."/>
            <person name="Miyauchi S."/>
            <person name="Viragh M."/>
            <person name="Kuo A."/>
            <person name="Thoen E."/>
            <person name="Andreopoulos B."/>
            <person name="Lu D."/>
            <person name="Skrede I."/>
            <person name="Drula E."/>
            <person name="Henrissat B."/>
            <person name="Morin E."/>
            <person name="Kohler A."/>
            <person name="Barry K."/>
            <person name="LaButti K."/>
            <person name="Morin E."/>
            <person name="Salamov A."/>
            <person name="Lipzen A."/>
            <person name="Mereny Z."/>
            <person name="Hegedus B."/>
            <person name="Baldrian P."/>
            <person name="Stursova M."/>
            <person name="Weitz H."/>
            <person name="Taylor A."/>
            <person name="Grigoriev I.V."/>
            <person name="Nagy L.G."/>
            <person name="Martin F."/>
            <person name="Kauserud H."/>
        </authorList>
    </citation>
    <scope>NUCLEOTIDE SEQUENCE</scope>
    <source>
        <strain evidence="1">9144</strain>
    </source>
</reference>
<organism evidence="1 2">
    <name type="scientific">Mycena pura</name>
    <dbReference type="NCBI Taxonomy" id="153505"/>
    <lineage>
        <taxon>Eukaryota</taxon>
        <taxon>Fungi</taxon>
        <taxon>Dikarya</taxon>
        <taxon>Basidiomycota</taxon>
        <taxon>Agaricomycotina</taxon>
        <taxon>Agaricomycetes</taxon>
        <taxon>Agaricomycetidae</taxon>
        <taxon>Agaricales</taxon>
        <taxon>Marasmiineae</taxon>
        <taxon>Mycenaceae</taxon>
        <taxon>Mycena</taxon>
    </lineage>
</organism>
<accession>A0AAD6YAW2</accession>
<dbReference type="Proteomes" id="UP001219525">
    <property type="component" value="Unassembled WGS sequence"/>
</dbReference>
<evidence type="ECO:0000313" key="2">
    <source>
        <dbReference type="Proteomes" id="UP001219525"/>
    </source>
</evidence>
<keyword evidence="2" id="KW-1185">Reference proteome</keyword>
<name>A0AAD6YAW2_9AGAR</name>
<comment type="caution">
    <text evidence="1">The sequence shown here is derived from an EMBL/GenBank/DDBJ whole genome shotgun (WGS) entry which is preliminary data.</text>
</comment>
<dbReference type="EMBL" id="JARJCW010000052">
    <property type="protein sequence ID" value="KAJ7203046.1"/>
    <property type="molecule type" value="Genomic_DNA"/>
</dbReference>
<protein>
    <submittedName>
        <fullName evidence="1">Uncharacterized protein</fullName>
    </submittedName>
</protein>
<evidence type="ECO:0000313" key="1">
    <source>
        <dbReference type="EMBL" id="KAJ7203046.1"/>
    </source>
</evidence>